<protein>
    <submittedName>
        <fullName evidence="9">VanZ family protein</fullName>
    </submittedName>
</protein>
<evidence type="ECO:0000256" key="1">
    <source>
        <dbReference type="ARBA" id="ARBA00004141"/>
    </source>
</evidence>
<evidence type="ECO:0000313" key="9">
    <source>
        <dbReference type="EMBL" id="MFD0958734.1"/>
    </source>
</evidence>
<reference evidence="10" key="1">
    <citation type="journal article" date="2019" name="Int. J. Syst. Evol. Microbiol.">
        <title>The Global Catalogue of Microorganisms (GCM) 10K type strain sequencing project: providing services to taxonomists for standard genome sequencing and annotation.</title>
        <authorList>
            <consortium name="The Broad Institute Genomics Platform"/>
            <consortium name="The Broad Institute Genome Sequencing Center for Infectious Disease"/>
            <person name="Wu L."/>
            <person name="Ma J."/>
        </authorList>
    </citation>
    <scope>NUCLEOTIDE SEQUENCE [LARGE SCALE GENOMIC DNA]</scope>
    <source>
        <strain evidence="10">CCUG 59129</strain>
    </source>
</reference>
<feature type="transmembrane region" description="Helical" evidence="6">
    <location>
        <begin position="113"/>
        <end position="131"/>
    </location>
</feature>
<dbReference type="Proteomes" id="UP001596989">
    <property type="component" value="Unassembled WGS sequence"/>
</dbReference>
<feature type="transmembrane region" description="Helical" evidence="6">
    <location>
        <begin position="222"/>
        <end position="244"/>
    </location>
</feature>
<evidence type="ECO:0000259" key="8">
    <source>
        <dbReference type="Pfam" id="PF06271"/>
    </source>
</evidence>
<feature type="transmembrane region" description="Helical" evidence="6">
    <location>
        <begin position="143"/>
        <end position="165"/>
    </location>
</feature>
<organism evidence="9 10">
    <name type="scientific">Paenibacillus chungangensis</name>
    <dbReference type="NCBI Taxonomy" id="696535"/>
    <lineage>
        <taxon>Bacteria</taxon>
        <taxon>Bacillati</taxon>
        <taxon>Bacillota</taxon>
        <taxon>Bacilli</taxon>
        <taxon>Bacillales</taxon>
        <taxon>Paenibacillaceae</taxon>
        <taxon>Paenibacillus</taxon>
    </lineage>
</organism>
<dbReference type="Pfam" id="PF06271">
    <property type="entry name" value="RDD"/>
    <property type="match status" value="1"/>
</dbReference>
<accession>A0ABW3HMI9</accession>
<dbReference type="EMBL" id="JBHTJZ010000005">
    <property type="protein sequence ID" value="MFD0958734.1"/>
    <property type="molecule type" value="Genomic_DNA"/>
</dbReference>
<dbReference type="PANTHER" id="PTHR36834">
    <property type="entry name" value="MEMBRANE PROTEIN-RELATED"/>
    <property type="match status" value="1"/>
</dbReference>
<keyword evidence="2 6" id="KW-0812">Transmembrane</keyword>
<dbReference type="PANTHER" id="PTHR36834:SF1">
    <property type="entry name" value="INTEGRAL MEMBRANE PROTEIN"/>
    <property type="match status" value="1"/>
</dbReference>
<feature type="transmembrane region" description="Helical" evidence="6">
    <location>
        <begin position="343"/>
        <end position="367"/>
    </location>
</feature>
<evidence type="ECO:0000256" key="5">
    <source>
        <dbReference type="SAM" id="MobiDB-lite"/>
    </source>
</evidence>
<evidence type="ECO:0000259" key="7">
    <source>
        <dbReference type="Pfam" id="PF04892"/>
    </source>
</evidence>
<feature type="compositionally biased region" description="Basic and acidic residues" evidence="5">
    <location>
        <begin position="463"/>
        <end position="477"/>
    </location>
</feature>
<feature type="domain" description="RDD" evidence="8">
    <location>
        <begin position="216"/>
        <end position="340"/>
    </location>
</feature>
<dbReference type="InterPro" id="IPR053150">
    <property type="entry name" value="Teicoplanin_resist-assoc"/>
</dbReference>
<gene>
    <name evidence="9" type="ORF">ACFQ2I_04960</name>
</gene>
<dbReference type="InterPro" id="IPR010432">
    <property type="entry name" value="RDD"/>
</dbReference>
<comment type="caution">
    <text evidence="9">The sequence shown here is derived from an EMBL/GenBank/DDBJ whole genome shotgun (WGS) entry which is preliminary data.</text>
</comment>
<feature type="region of interest" description="Disordered" evidence="5">
    <location>
        <begin position="389"/>
        <end position="416"/>
    </location>
</feature>
<keyword evidence="3 6" id="KW-1133">Transmembrane helix</keyword>
<feature type="domain" description="VanZ-like" evidence="7">
    <location>
        <begin position="49"/>
        <end position="194"/>
    </location>
</feature>
<keyword evidence="10" id="KW-1185">Reference proteome</keyword>
<name>A0ABW3HMI9_9BACL</name>
<evidence type="ECO:0000256" key="2">
    <source>
        <dbReference type="ARBA" id="ARBA00022692"/>
    </source>
</evidence>
<evidence type="ECO:0000256" key="3">
    <source>
        <dbReference type="ARBA" id="ARBA00022989"/>
    </source>
</evidence>
<dbReference type="InterPro" id="IPR006976">
    <property type="entry name" value="VanZ-like"/>
</dbReference>
<sequence>MNAYLFPIKQAIITFPFLALALTVPFLIVQYRKYGYVNKLRSTILYSLLLYAITAYYLVILPLPKLLDNCEAYGSFWSYMQWQPFTFVSDIGRETSFAWNSFSSYTQLLKERSFLQVLFNMVLTIPLGIYLRYYFRCSFRATLFLSLGVSLFFELTQVTGLYGIYTCPYRLFDVDDLMLNTTGGIIGFLIAPIVYTFLPRSEKLDEKVNLSELRVGFIRRSIAFAIDLFVMTIVTAIMSLLLSGATLLTYQLTSGTLDASASRLLSAGLAMLLYFVLIPAVCGGRTLGKWITRIHIVEDVRQSDARHVTWRGLLKRYGLLYFVYGLLDVMNMIAQFGEITMQASIGILFLQFLLILGIFVHVIISMVKGDKLLFYERLSGTRNVVTEGEREARTEAEHKMEASVIGRQEEESDQPSVITSALLAQRKDVEVVHSSVGEASQSPRSKLTEQSEQQSEPAVEAVPYEHEEQQPSHETGRKTYTLGEMVPELDELPRSNITSEEVEREVERLRAKVALLEKREKEGKD</sequence>
<feature type="transmembrane region" description="Helical" evidence="6">
    <location>
        <begin position="177"/>
        <end position="198"/>
    </location>
</feature>
<dbReference type="Pfam" id="PF04892">
    <property type="entry name" value="VanZ"/>
    <property type="match status" value="1"/>
</dbReference>
<feature type="transmembrane region" description="Helical" evidence="6">
    <location>
        <begin position="43"/>
        <end position="63"/>
    </location>
</feature>
<evidence type="ECO:0000256" key="6">
    <source>
        <dbReference type="SAM" id="Phobius"/>
    </source>
</evidence>
<evidence type="ECO:0000313" key="10">
    <source>
        <dbReference type="Proteomes" id="UP001596989"/>
    </source>
</evidence>
<feature type="transmembrane region" description="Helical" evidence="6">
    <location>
        <begin position="12"/>
        <end position="31"/>
    </location>
</feature>
<proteinExistence type="predicted"/>
<dbReference type="RefSeq" id="WP_377562541.1">
    <property type="nucleotide sequence ID" value="NZ_JBHTJZ010000005.1"/>
</dbReference>
<feature type="transmembrane region" description="Helical" evidence="6">
    <location>
        <begin position="264"/>
        <end position="283"/>
    </location>
</feature>
<evidence type="ECO:0000256" key="4">
    <source>
        <dbReference type="ARBA" id="ARBA00023136"/>
    </source>
</evidence>
<feature type="transmembrane region" description="Helical" evidence="6">
    <location>
        <begin position="319"/>
        <end position="337"/>
    </location>
</feature>
<comment type="subcellular location">
    <subcellularLocation>
        <location evidence="1">Membrane</location>
        <topology evidence="1">Multi-pass membrane protein</topology>
    </subcellularLocation>
</comment>
<feature type="region of interest" description="Disordered" evidence="5">
    <location>
        <begin position="433"/>
        <end position="506"/>
    </location>
</feature>
<feature type="compositionally biased region" description="Basic and acidic residues" evidence="5">
    <location>
        <begin position="389"/>
        <end position="401"/>
    </location>
</feature>
<feature type="compositionally biased region" description="Polar residues" evidence="5">
    <location>
        <begin position="437"/>
        <end position="456"/>
    </location>
</feature>
<keyword evidence="4 6" id="KW-0472">Membrane</keyword>